<evidence type="ECO:0000259" key="1">
    <source>
        <dbReference type="PROSITE" id="PS50181"/>
    </source>
</evidence>
<dbReference type="PANTHER" id="PTHR38926:SF2">
    <property type="entry name" value="F-BOX_LRR-REPEAT PROTEIN 21-RELATED"/>
    <property type="match status" value="1"/>
</dbReference>
<gene>
    <name evidence="2" type="ORF">CITCOLO1_LOCUS13308</name>
</gene>
<dbReference type="InterPro" id="IPR032675">
    <property type="entry name" value="LRR_dom_sf"/>
</dbReference>
<dbReference type="SMART" id="SM00367">
    <property type="entry name" value="LRR_CC"/>
    <property type="match status" value="4"/>
</dbReference>
<dbReference type="InterPro" id="IPR006553">
    <property type="entry name" value="Leu-rich_rpt_Cys-con_subtyp"/>
</dbReference>
<keyword evidence="3" id="KW-1185">Reference proteome</keyword>
<dbReference type="InterPro" id="IPR001810">
    <property type="entry name" value="F-box_dom"/>
</dbReference>
<name>A0ABP0YL47_9ROSI</name>
<dbReference type="Gene3D" id="1.20.1280.50">
    <property type="match status" value="1"/>
</dbReference>
<protein>
    <recommendedName>
        <fullName evidence="1">F-box domain-containing protein</fullName>
    </recommendedName>
</protein>
<proteinExistence type="predicted"/>
<feature type="domain" description="F-box" evidence="1">
    <location>
        <begin position="13"/>
        <end position="60"/>
    </location>
</feature>
<dbReference type="PROSITE" id="PS50181">
    <property type="entry name" value="FBOX"/>
    <property type="match status" value="1"/>
</dbReference>
<dbReference type="EMBL" id="OZ021738">
    <property type="protein sequence ID" value="CAK9321240.1"/>
    <property type="molecule type" value="Genomic_DNA"/>
</dbReference>
<dbReference type="PANTHER" id="PTHR38926">
    <property type="entry name" value="F-BOX DOMAIN CONTAINING PROTEIN, EXPRESSED"/>
    <property type="match status" value="1"/>
</dbReference>
<accession>A0ABP0YL47</accession>
<reference evidence="2 3" key="1">
    <citation type="submission" date="2024-03" db="EMBL/GenBank/DDBJ databases">
        <authorList>
            <person name="Gkanogiannis A."/>
            <person name="Becerra Lopez-Lavalle L."/>
        </authorList>
    </citation>
    <scope>NUCLEOTIDE SEQUENCE [LARGE SCALE GENOMIC DNA]</scope>
</reference>
<evidence type="ECO:0000313" key="3">
    <source>
        <dbReference type="Proteomes" id="UP001642487"/>
    </source>
</evidence>
<dbReference type="SUPFAM" id="SSF52047">
    <property type="entry name" value="RNI-like"/>
    <property type="match status" value="1"/>
</dbReference>
<organism evidence="2 3">
    <name type="scientific">Citrullus colocynthis</name>
    <name type="common">colocynth</name>
    <dbReference type="NCBI Taxonomy" id="252529"/>
    <lineage>
        <taxon>Eukaryota</taxon>
        <taxon>Viridiplantae</taxon>
        <taxon>Streptophyta</taxon>
        <taxon>Embryophyta</taxon>
        <taxon>Tracheophyta</taxon>
        <taxon>Spermatophyta</taxon>
        <taxon>Magnoliopsida</taxon>
        <taxon>eudicotyledons</taxon>
        <taxon>Gunneridae</taxon>
        <taxon>Pentapetalae</taxon>
        <taxon>rosids</taxon>
        <taxon>fabids</taxon>
        <taxon>Cucurbitales</taxon>
        <taxon>Cucurbitaceae</taxon>
        <taxon>Benincaseae</taxon>
        <taxon>Citrullus</taxon>
    </lineage>
</organism>
<dbReference type="Proteomes" id="UP001642487">
    <property type="component" value="Chromosome 4"/>
</dbReference>
<dbReference type="Pfam" id="PF12937">
    <property type="entry name" value="F-box-like"/>
    <property type="match status" value="1"/>
</dbReference>
<sequence>MESNSTIQSESEARNWLELPAEVMSMILLKLGAIEILTSAQNVCSSWRKICKDPLMWRVIDMHNSGDSYDMDRDLEIMCRHAVDRSCGQLIDINIEYFGTDELLQYITRSSNQLRRLRLADCDEVSDEGLTEAVSRLPLLEHLEILIFSFDVDTLKTVGRCCPLLKSLKLVEEQYWKEHMVSNEEALAIAENMPKLRHLQIIGNGLTNIGLQAILDGCPDLESLDLRQCFNLNLAGQLGKECAERVKVLYLPHDRLTDGNECTTKTTNFGARDSEDEDSTDFSDIDGDSYDFLVDGNFLDYDDFTRINYSDYEDFTRLGLFER</sequence>
<evidence type="ECO:0000313" key="2">
    <source>
        <dbReference type="EMBL" id="CAK9321240.1"/>
    </source>
</evidence>
<dbReference type="CDD" id="cd22164">
    <property type="entry name" value="F-box_AtSKIP19-like"/>
    <property type="match status" value="1"/>
</dbReference>
<dbReference type="Gene3D" id="3.80.10.10">
    <property type="entry name" value="Ribonuclease Inhibitor"/>
    <property type="match status" value="1"/>
</dbReference>